<gene>
    <name evidence="1" type="ORF">QLX08_009682</name>
</gene>
<reference evidence="1 2" key="1">
    <citation type="submission" date="2024-05" db="EMBL/GenBank/DDBJ databases">
        <title>The nuclear and mitochondrial genome assemblies of Tetragonisca angustula (Apidae: Meliponini), a tiny yet remarkable pollinator in the Neotropics.</title>
        <authorList>
            <person name="Ferrari R."/>
            <person name="Ricardo P.C."/>
            <person name="Dias F.C."/>
            <person name="Araujo N.S."/>
            <person name="Soares D.O."/>
            <person name="Zhou Q.-S."/>
            <person name="Zhu C.-D."/>
            <person name="Coutinho L."/>
            <person name="Airas M.C."/>
            <person name="Batista T.M."/>
        </authorList>
    </citation>
    <scope>NUCLEOTIDE SEQUENCE [LARGE SCALE GENOMIC DNA]</scope>
    <source>
        <strain evidence="1">ASF017062</strain>
        <tissue evidence="1">Abdomen</tissue>
    </source>
</reference>
<name>A0AAW0ZF80_9HYME</name>
<sequence length="184" mass="21478">MNKSQHEITSKSVIKTHRNKRNTYWCAPRRVKSTVVAGNIDSSLIQNKKLKKEHHKKKRKGVKKLRRIDILAQPKSVKHKSTYKNHFSNVSKSTRKYKIPKTSISSSQKKTFKIKRLKEARELSMNTLMDCAPIILPKKLGVRLSALVRKKLKELPNAKGVQERLIENEKISKQHINKKYKIYI</sequence>
<accession>A0AAW0ZF80</accession>
<comment type="caution">
    <text evidence="1">The sequence shown here is derived from an EMBL/GenBank/DDBJ whole genome shotgun (WGS) entry which is preliminary data.</text>
</comment>
<dbReference type="EMBL" id="JAWNGG020000218">
    <property type="protein sequence ID" value="KAK9296259.1"/>
    <property type="molecule type" value="Genomic_DNA"/>
</dbReference>
<dbReference type="AlphaFoldDB" id="A0AAW0ZF80"/>
<organism evidence="1 2">
    <name type="scientific">Tetragonisca angustula</name>
    <dbReference type="NCBI Taxonomy" id="166442"/>
    <lineage>
        <taxon>Eukaryota</taxon>
        <taxon>Metazoa</taxon>
        <taxon>Ecdysozoa</taxon>
        <taxon>Arthropoda</taxon>
        <taxon>Hexapoda</taxon>
        <taxon>Insecta</taxon>
        <taxon>Pterygota</taxon>
        <taxon>Neoptera</taxon>
        <taxon>Endopterygota</taxon>
        <taxon>Hymenoptera</taxon>
        <taxon>Apocrita</taxon>
        <taxon>Aculeata</taxon>
        <taxon>Apoidea</taxon>
        <taxon>Anthophila</taxon>
        <taxon>Apidae</taxon>
        <taxon>Tetragonisca</taxon>
    </lineage>
</organism>
<proteinExistence type="predicted"/>
<protein>
    <submittedName>
        <fullName evidence="1">Uncharacterized protein</fullName>
    </submittedName>
</protein>
<evidence type="ECO:0000313" key="2">
    <source>
        <dbReference type="Proteomes" id="UP001432146"/>
    </source>
</evidence>
<keyword evidence="2" id="KW-1185">Reference proteome</keyword>
<evidence type="ECO:0000313" key="1">
    <source>
        <dbReference type="EMBL" id="KAK9296259.1"/>
    </source>
</evidence>
<dbReference type="Proteomes" id="UP001432146">
    <property type="component" value="Unassembled WGS sequence"/>
</dbReference>